<accession>A0A1H3U8K7</accession>
<dbReference type="EMBL" id="FNPI01000019">
    <property type="protein sequence ID" value="SDZ58718.1"/>
    <property type="molecule type" value="Genomic_DNA"/>
</dbReference>
<gene>
    <name evidence="1" type="ORF">SAMN05421736_11957</name>
</gene>
<evidence type="ECO:0000313" key="1">
    <source>
        <dbReference type="EMBL" id="SDZ58718.1"/>
    </source>
</evidence>
<name>A0A1H3U8K7_9BACI</name>
<reference evidence="2" key="1">
    <citation type="submission" date="2016-10" db="EMBL/GenBank/DDBJ databases">
        <authorList>
            <person name="Varghese N."/>
            <person name="Submissions S."/>
        </authorList>
    </citation>
    <scope>NUCLEOTIDE SEQUENCE [LARGE SCALE GENOMIC DNA]</scope>
    <source>
        <strain evidence="2">SP</strain>
    </source>
</reference>
<evidence type="ECO:0000313" key="2">
    <source>
        <dbReference type="Proteomes" id="UP000198935"/>
    </source>
</evidence>
<protein>
    <submittedName>
        <fullName evidence="1">Uncharacterized protein</fullName>
    </submittedName>
</protein>
<sequence length="152" mass="17394">MNHYYWYSIWNLLNESLLAEQMVCSMSTQLFHVPETSDVKGNAEMHSHLVPASYHRVTAAGSAYRLSQGEFHESIVTTLIACVQKSLEEDADVKKWLFVMRGDVSGYYRQFIEQIIAWQQQAERTIAAAQQQLQFIGGDDKSNTTPREQPGY</sequence>
<dbReference type="OrthoDB" id="2925451at2"/>
<keyword evidence="2" id="KW-1185">Reference proteome</keyword>
<organism evidence="1 2">
    <name type="scientific">Evansella caseinilytica</name>
    <dbReference type="NCBI Taxonomy" id="1503961"/>
    <lineage>
        <taxon>Bacteria</taxon>
        <taxon>Bacillati</taxon>
        <taxon>Bacillota</taxon>
        <taxon>Bacilli</taxon>
        <taxon>Bacillales</taxon>
        <taxon>Bacillaceae</taxon>
        <taxon>Evansella</taxon>
    </lineage>
</organism>
<proteinExistence type="predicted"/>
<dbReference type="AlphaFoldDB" id="A0A1H3U8K7"/>
<dbReference type="Proteomes" id="UP000198935">
    <property type="component" value="Unassembled WGS sequence"/>
</dbReference>